<reference evidence="3" key="1">
    <citation type="journal article" date="2020" name="Fungal Divers.">
        <title>Resolving the Mortierellaceae phylogeny through synthesis of multi-gene phylogenetics and phylogenomics.</title>
        <authorList>
            <person name="Vandepol N."/>
            <person name="Liber J."/>
            <person name="Desiro A."/>
            <person name="Na H."/>
            <person name="Kennedy M."/>
            <person name="Barry K."/>
            <person name="Grigoriev I.V."/>
            <person name="Miller A.N."/>
            <person name="O'Donnell K."/>
            <person name="Stajich J.E."/>
            <person name="Bonito G."/>
        </authorList>
    </citation>
    <scope>NUCLEOTIDE SEQUENCE</scope>
    <source>
        <strain evidence="3">NRRL 2591</strain>
    </source>
</reference>
<evidence type="ECO:0000259" key="2">
    <source>
        <dbReference type="PROSITE" id="PS51184"/>
    </source>
</evidence>
<keyword evidence="4" id="KW-1185">Reference proteome</keyword>
<dbReference type="InterPro" id="IPR001810">
    <property type="entry name" value="F-box_dom"/>
</dbReference>
<evidence type="ECO:0000256" key="1">
    <source>
        <dbReference type="SAM" id="MobiDB-lite"/>
    </source>
</evidence>
<dbReference type="Gene3D" id="1.20.1280.50">
    <property type="match status" value="1"/>
</dbReference>
<organism evidence="3 4">
    <name type="scientific">Mortierella hygrophila</name>
    <dbReference type="NCBI Taxonomy" id="979708"/>
    <lineage>
        <taxon>Eukaryota</taxon>
        <taxon>Fungi</taxon>
        <taxon>Fungi incertae sedis</taxon>
        <taxon>Mucoromycota</taxon>
        <taxon>Mortierellomycotina</taxon>
        <taxon>Mortierellomycetes</taxon>
        <taxon>Mortierellales</taxon>
        <taxon>Mortierellaceae</taxon>
        <taxon>Mortierella</taxon>
    </lineage>
</organism>
<dbReference type="PROSITE" id="PS51184">
    <property type="entry name" value="JMJC"/>
    <property type="match status" value="1"/>
</dbReference>
<dbReference type="Gene3D" id="2.60.120.650">
    <property type="entry name" value="Cupin"/>
    <property type="match status" value="1"/>
</dbReference>
<feature type="domain" description="JmjC" evidence="2">
    <location>
        <begin position="245"/>
        <end position="400"/>
    </location>
</feature>
<evidence type="ECO:0000313" key="4">
    <source>
        <dbReference type="Proteomes" id="UP000723463"/>
    </source>
</evidence>
<dbReference type="PANTHER" id="PTHR12480">
    <property type="entry name" value="ARGININE DEMETHYLASE AND LYSYL-HYDROXYLASE JMJD"/>
    <property type="match status" value="1"/>
</dbReference>
<dbReference type="InterPro" id="IPR050910">
    <property type="entry name" value="JMJD6_ArgDemeth/LysHydrox"/>
</dbReference>
<protein>
    <recommendedName>
        <fullName evidence="2">JmjC domain-containing protein</fullName>
    </recommendedName>
</protein>
<comment type="caution">
    <text evidence="3">The sequence shown here is derived from an EMBL/GenBank/DDBJ whole genome shotgun (WGS) entry which is preliminary data.</text>
</comment>
<dbReference type="Pfam" id="PF13621">
    <property type="entry name" value="Cupin_8"/>
    <property type="match status" value="1"/>
</dbReference>
<accession>A0A9P6F249</accession>
<dbReference type="EMBL" id="JAAAXW010000192">
    <property type="protein sequence ID" value="KAF9540667.1"/>
    <property type="molecule type" value="Genomic_DNA"/>
</dbReference>
<dbReference type="SUPFAM" id="SSF51197">
    <property type="entry name" value="Clavaminate synthase-like"/>
    <property type="match status" value="1"/>
</dbReference>
<dbReference type="AlphaFoldDB" id="A0A9P6F249"/>
<evidence type="ECO:0000313" key="3">
    <source>
        <dbReference type="EMBL" id="KAF9540667.1"/>
    </source>
</evidence>
<proteinExistence type="predicted"/>
<dbReference type="Pfam" id="PF12937">
    <property type="entry name" value="F-box-like"/>
    <property type="match status" value="1"/>
</dbReference>
<name>A0A9P6F249_9FUNG</name>
<feature type="compositionally biased region" description="Low complexity" evidence="1">
    <location>
        <begin position="729"/>
        <end position="740"/>
    </location>
</feature>
<dbReference type="Proteomes" id="UP000723463">
    <property type="component" value="Unassembled WGS sequence"/>
</dbReference>
<dbReference type="InterPro" id="IPR041667">
    <property type="entry name" value="Cupin_8"/>
</dbReference>
<dbReference type="SUPFAM" id="SSF81383">
    <property type="entry name" value="F-box domain"/>
    <property type="match status" value="1"/>
</dbReference>
<feature type="region of interest" description="Disordered" evidence="1">
    <location>
        <begin position="721"/>
        <end position="769"/>
    </location>
</feature>
<dbReference type="SMART" id="SM00558">
    <property type="entry name" value="JmjC"/>
    <property type="match status" value="1"/>
</dbReference>
<sequence>MKLLDPARLASLGALHALPDSLLVECILTLVGPKDLLSLALTSRYLNAFARNDYVWKRLFFDCRDRNSTRIVFRGNWFLTYLFPTPDHNETCANYPLVKHPLPVQGVSSPYLSQQWHRGHLFLGHFYPPPPLPPIDPAPTDHHSSHRSFALENYDDLDQETFDRRYRYPNRPLMIQNSGVEQWPAWEGWTFDTLAAKYGDTLFRVSNIESDKEPSFNMRFDDFLHYIQHNNDTDPLYLFDPYFADNVPEMDSAYKVPKYFEFDYFSLLEGDIRPPYRWLLVGPQRTGAPWHIDPSGTSAWNTLLSGHKRWALYPPHMIPPGHDPTSSERMTSVSWYLDVYPHLPPESLPLEIVQNPGQTIYIPSGWWHMVINMDDTVAVTHNFVDEANLLHVKRSLLSESKETIQLKRWELMEKEIGSRRPDLIPALTFRPDELLIPGLADKEPLLLDVDSAVSLSTWRSRAQDVLQRARIDADVNDINPVLGGRNICFLVEGAFVKFFTPYQDSLPSFLSEVAANQLLMDDNSTAGKRKRNSNVSTLSSPRMLGHGYYSESSSSEDYHTLNLKPHTVSSKIHEISRSAIPQRLKSAHLNHARWRLFPKHLLDQLPDYLPTSASLLFDPQTRGDIVASLVHGDVNPSNILGRRPMPSWFTNLRLLYDVEGTPICLEEEDHINVRIPTFRSVSGGDVPIIPPAAHEQDSTSDDMKAFALALANNNFESHFPHTIVDDDTAPTSTDTTTLPPDTTPPPPHYRPDTSTSTASHQQTTPTFTPTNMIDYGDALVESDPLIDYVSVFVTILNGRRDSSNILAVLLDSWRHLALKTRQQQQRQSVAAAADDAMGAGAGAESISLARRCMWHVLLWPSEGLALHLTRCVPVIGEMDTWQEVEQALFGWWSSL</sequence>
<dbReference type="InterPro" id="IPR003347">
    <property type="entry name" value="JmjC_dom"/>
</dbReference>
<dbReference type="InterPro" id="IPR036047">
    <property type="entry name" value="F-box-like_dom_sf"/>
</dbReference>
<feature type="compositionally biased region" description="Low complexity" evidence="1">
    <location>
        <begin position="752"/>
        <end position="766"/>
    </location>
</feature>
<gene>
    <name evidence="3" type="ORF">EC957_003897</name>
</gene>